<proteinExistence type="predicted"/>
<sequence>MGDCDVTPQASTRRRPLPYLTPQGGLTITVGGPVEGRVNDLKAP</sequence>
<name>A0A7W7RBX6_KITKI</name>
<comment type="caution">
    <text evidence="2">The sequence shown here is derived from an EMBL/GenBank/DDBJ whole genome shotgun (WGS) entry which is preliminary data.</text>
</comment>
<reference evidence="2 3" key="1">
    <citation type="submission" date="2020-08" db="EMBL/GenBank/DDBJ databases">
        <title>Sequencing the genomes of 1000 actinobacteria strains.</title>
        <authorList>
            <person name="Klenk H.-P."/>
        </authorList>
    </citation>
    <scope>NUCLEOTIDE SEQUENCE [LARGE SCALE GENOMIC DNA]</scope>
    <source>
        <strain evidence="2 3">DSM 41654</strain>
    </source>
</reference>
<evidence type="ECO:0000313" key="3">
    <source>
        <dbReference type="Proteomes" id="UP000540506"/>
    </source>
</evidence>
<evidence type="ECO:0000256" key="1">
    <source>
        <dbReference type="SAM" id="MobiDB-lite"/>
    </source>
</evidence>
<accession>A0A7W7RBX6</accession>
<protein>
    <submittedName>
        <fullName evidence="2">Uncharacterized protein</fullName>
    </submittedName>
</protein>
<dbReference type="AlphaFoldDB" id="A0A7W7RBX6"/>
<gene>
    <name evidence="2" type="ORF">FHR34_007668</name>
</gene>
<dbReference type="EMBL" id="JACHJV010000003">
    <property type="protein sequence ID" value="MBB4928571.1"/>
    <property type="molecule type" value="Genomic_DNA"/>
</dbReference>
<feature type="region of interest" description="Disordered" evidence="1">
    <location>
        <begin position="1"/>
        <end position="24"/>
    </location>
</feature>
<organism evidence="2 3">
    <name type="scientific">Kitasatospora kifunensis</name>
    <name type="common">Streptomyces kifunensis</name>
    <dbReference type="NCBI Taxonomy" id="58351"/>
    <lineage>
        <taxon>Bacteria</taxon>
        <taxon>Bacillati</taxon>
        <taxon>Actinomycetota</taxon>
        <taxon>Actinomycetes</taxon>
        <taxon>Kitasatosporales</taxon>
        <taxon>Streptomycetaceae</taxon>
        <taxon>Kitasatospora</taxon>
    </lineage>
</organism>
<keyword evidence="3" id="KW-1185">Reference proteome</keyword>
<evidence type="ECO:0000313" key="2">
    <source>
        <dbReference type="EMBL" id="MBB4928571.1"/>
    </source>
</evidence>
<dbReference type="Proteomes" id="UP000540506">
    <property type="component" value="Unassembled WGS sequence"/>
</dbReference>